<evidence type="ECO:0000256" key="1">
    <source>
        <dbReference type="ARBA" id="ARBA00022679"/>
    </source>
</evidence>
<keyword evidence="1" id="KW-0808">Transferase</keyword>
<dbReference type="Pfam" id="PF13439">
    <property type="entry name" value="Glyco_transf_4"/>
    <property type="match status" value="1"/>
</dbReference>
<dbReference type="PANTHER" id="PTHR46401:SF2">
    <property type="entry name" value="GLYCOSYLTRANSFERASE WBBK-RELATED"/>
    <property type="match status" value="1"/>
</dbReference>
<dbReference type="Gene3D" id="3.40.50.2000">
    <property type="entry name" value="Glycogen Phosphorylase B"/>
    <property type="match status" value="2"/>
</dbReference>
<dbReference type="Pfam" id="PF00534">
    <property type="entry name" value="Glycos_transf_1"/>
    <property type="match status" value="1"/>
</dbReference>
<dbReference type="SUPFAM" id="SSF53756">
    <property type="entry name" value="UDP-Glycosyltransferase/glycogen phosphorylase"/>
    <property type="match status" value="1"/>
</dbReference>
<dbReference type="RefSeq" id="WP_199111402.1">
    <property type="nucleotide sequence ID" value="NZ_JAHWXQ010000005.1"/>
</dbReference>
<evidence type="ECO:0000313" key="5">
    <source>
        <dbReference type="Proteomes" id="UP000774935"/>
    </source>
</evidence>
<evidence type="ECO:0000259" key="2">
    <source>
        <dbReference type="Pfam" id="PF00534"/>
    </source>
</evidence>
<organism evidence="4 5">
    <name type="scientific">Pontibacter populi</name>
    <dbReference type="NCBI Taxonomy" id="890055"/>
    <lineage>
        <taxon>Bacteria</taxon>
        <taxon>Pseudomonadati</taxon>
        <taxon>Bacteroidota</taxon>
        <taxon>Cytophagia</taxon>
        <taxon>Cytophagales</taxon>
        <taxon>Hymenobacteraceae</taxon>
        <taxon>Pontibacter</taxon>
    </lineage>
</organism>
<dbReference type="InterPro" id="IPR028098">
    <property type="entry name" value="Glyco_trans_4-like_N"/>
</dbReference>
<sequence>MPFKSALNPITLLQNMRYARKNQGDVNHITGDIYYAALALDGRRTVLTIHDLESLHSSSKLKNVILQLLWLKLPVNKVKYVTVISEHSKRQLLYATGISEKKIFVIPNCVNFREEDFRPRRGPITNKPVLLQVGTKINKNLENLVKAIDGLDCKLCIVGMLSEAQNNLLHNHKIDFENFTNVPDKELKRLYYKADIVTFISTFEGFGLPILEANALGRPVITSNITAMPEVASDAALLVDPADINQIQSAIVQLISDEALREQLVRAGYSNVKRFTPEAVAAQYEVLYQKVISENA</sequence>
<dbReference type="EMBL" id="JAHWXQ010000005">
    <property type="protein sequence ID" value="MBW3366659.1"/>
    <property type="molecule type" value="Genomic_DNA"/>
</dbReference>
<evidence type="ECO:0000259" key="3">
    <source>
        <dbReference type="Pfam" id="PF13439"/>
    </source>
</evidence>
<evidence type="ECO:0000313" key="4">
    <source>
        <dbReference type="EMBL" id="MBW3366659.1"/>
    </source>
</evidence>
<feature type="domain" description="Glycosyltransferase subfamily 4-like N-terminal" evidence="3">
    <location>
        <begin position="8"/>
        <end position="111"/>
    </location>
</feature>
<comment type="caution">
    <text evidence="4">The sequence shown here is derived from an EMBL/GenBank/DDBJ whole genome shotgun (WGS) entry which is preliminary data.</text>
</comment>
<keyword evidence="5" id="KW-1185">Reference proteome</keyword>
<dbReference type="InterPro" id="IPR001296">
    <property type="entry name" value="Glyco_trans_1"/>
</dbReference>
<dbReference type="PANTHER" id="PTHR46401">
    <property type="entry name" value="GLYCOSYLTRANSFERASE WBBK-RELATED"/>
    <property type="match status" value="1"/>
</dbReference>
<protein>
    <submittedName>
        <fullName evidence="4">Glycosyltransferase family 4 protein</fullName>
    </submittedName>
</protein>
<name>A0ABS6XF92_9BACT</name>
<dbReference type="Proteomes" id="UP000774935">
    <property type="component" value="Unassembled WGS sequence"/>
</dbReference>
<reference evidence="4 5" key="1">
    <citation type="submission" date="2021-07" db="EMBL/GenBank/DDBJ databases">
        <authorList>
            <person name="Kim M.K."/>
        </authorList>
    </citation>
    <scope>NUCLEOTIDE SEQUENCE [LARGE SCALE GENOMIC DNA]</scope>
    <source>
        <strain evidence="4 5">HLY7-15</strain>
    </source>
</reference>
<proteinExistence type="predicted"/>
<accession>A0ABS6XF92</accession>
<dbReference type="CDD" id="cd03809">
    <property type="entry name" value="GT4_MtfB-like"/>
    <property type="match status" value="1"/>
</dbReference>
<gene>
    <name evidence="4" type="ORF">KYK27_16480</name>
</gene>
<feature type="domain" description="Glycosyl transferase family 1" evidence="2">
    <location>
        <begin position="116"/>
        <end position="269"/>
    </location>
</feature>